<proteinExistence type="predicted"/>
<reference evidence="1" key="1">
    <citation type="submission" date="2021-01" db="EMBL/GenBank/DDBJ databases">
        <title>Whole genome shotgun sequence of Actinoplanes siamensis NBRC 109076.</title>
        <authorList>
            <person name="Komaki H."/>
            <person name="Tamura T."/>
        </authorList>
    </citation>
    <scope>NUCLEOTIDE SEQUENCE</scope>
    <source>
        <strain evidence="1">NBRC 109076</strain>
    </source>
</reference>
<gene>
    <name evidence="1" type="ORF">Asi03nite_74330</name>
</gene>
<comment type="caution">
    <text evidence="1">The sequence shown here is derived from an EMBL/GenBank/DDBJ whole genome shotgun (WGS) entry which is preliminary data.</text>
</comment>
<keyword evidence="2" id="KW-1185">Reference proteome</keyword>
<dbReference type="EMBL" id="BOMW01000112">
    <property type="protein sequence ID" value="GIF09895.1"/>
    <property type="molecule type" value="Genomic_DNA"/>
</dbReference>
<organism evidence="1 2">
    <name type="scientific">Actinoplanes siamensis</name>
    <dbReference type="NCBI Taxonomy" id="1223317"/>
    <lineage>
        <taxon>Bacteria</taxon>
        <taxon>Bacillati</taxon>
        <taxon>Actinomycetota</taxon>
        <taxon>Actinomycetes</taxon>
        <taxon>Micromonosporales</taxon>
        <taxon>Micromonosporaceae</taxon>
        <taxon>Actinoplanes</taxon>
    </lineage>
</organism>
<accession>A0A919TQJ0</accession>
<sequence length="121" mass="13098">MVSAGGPVREDRAVTEARTVPDLKAFLPAADGIVDPLPWQLGDSEAQRKRSRGRVSALAHQVAGLLAGGWTEAQIRAALQTVADAETAPDAGAQERRWRTALKRAGHERRERQRVVAESQP</sequence>
<evidence type="ECO:0000313" key="2">
    <source>
        <dbReference type="Proteomes" id="UP000629619"/>
    </source>
</evidence>
<dbReference type="AlphaFoldDB" id="A0A919TQJ0"/>
<evidence type="ECO:0000313" key="1">
    <source>
        <dbReference type="EMBL" id="GIF09895.1"/>
    </source>
</evidence>
<protein>
    <submittedName>
        <fullName evidence="1">Uncharacterized protein</fullName>
    </submittedName>
</protein>
<name>A0A919TQJ0_9ACTN</name>
<dbReference type="Proteomes" id="UP000629619">
    <property type="component" value="Unassembled WGS sequence"/>
</dbReference>